<proteinExistence type="predicted"/>
<keyword evidence="3" id="KW-1185">Reference proteome</keyword>
<dbReference type="Pfam" id="PF12708">
    <property type="entry name" value="Pect-lyase_RHGA_epim"/>
    <property type="match status" value="1"/>
</dbReference>
<evidence type="ECO:0000259" key="1">
    <source>
        <dbReference type="Pfam" id="PF12708"/>
    </source>
</evidence>
<reference evidence="3" key="1">
    <citation type="submission" date="2015-02" db="EMBL/GenBank/DDBJ databases">
        <title>Description and complete genome sequence of the first cultured representative of the subdivision 5 of the Verrucomicrobia phylum.</title>
        <authorList>
            <person name="Spring S."/>
            <person name="Bunk B."/>
            <person name="Sproer C."/>
            <person name="Klenk H.-P."/>
        </authorList>
    </citation>
    <scope>NUCLEOTIDE SEQUENCE [LARGE SCALE GENOMIC DNA]</scope>
    <source>
        <strain evidence="3">L21-Fru-AB</strain>
    </source>
</reference>
<dbReference type="Pfam" id="PF13385">
    <property type="entry name" value="Laminin_G_3"/>
    <property type="match status" value="1"/>
</dbReference>
<dbReference type="InterPro" id="IPR012334">
    <property type="entry name" value="Pectin_lyas_fold"/>
</dbReference>
<evidence type="ECO:0000313" key="3">
    <source>
        <dbReference type="Proteomes" id="UP000035268"/>
    </source>
</evidence>
<dbReference type="OrthoDB" id="9806903at2"/>
<protein>
    <submittedName>
        <fullName evidence="2">Glycoside hydrolase family protein</fullName>
    </submittedName>
</protein>
<dbReference type="GO" id="GO:0016787">
    <property type="term" value="F:hydrolase activity"/>
    <property type="evidence" value="ECO:0007669"/>
    <property type="project" value="UniProtKB-KW"/>
</dbReference>
<dbReference type="Gene3D" id="2.160.20.10">
    <property type="entry name" value="Single-stranded right-handed beta-helix, Pectin lyase-like"/>
    <property type="match status" value="1"/>
</dbReference>
<gene>
    <name evidence="2" type="ORF">L21SP4_02141</name>
</gene>
<dbReference type="KEGG" id="vbl:L21SP4_02141"/>
<evidence type="ECO:0000313" key="2">
    <source>
        <dbReference type="EMBL" id="AKJ65371.1"/>
    </source>
</evidence>
<feature type="domain" description="Rhamnogalacturonase A/B/Epimerase-like pectate lyase" evidence="1">
    <location>
        <begin position="287"/>
        <end position="360"/>
    </location>
</feature>
<dbReference type="AlphaFoldDB" id="A0A0G3EG09"/>
<sequence>MTPVTGQHDSTRSKNPTGFAGRVFLLWLLLAVSPAGAEVTPYVTDADTFALYHLDEPPGTASTTSGVVADSSGNGNDLFTTPASPFLDFFGPAGLDGAASLQTDRQFYRTSGVDFSAFNEQSFTLECWIHGHDESDGYQRGLMRLQADGEAILFGLQGGSLRFGAVVGGNYRAITSDTYDFDEDQWYHLAVTYEGDGGGDDSVVRFYVDPASEYGEPGLRAGTRLGGDHSYRDLNSFTGATTNEIHVGSWDGSQYYLRELDEVRISSAARDRFALATEPPGEPGIYDVTDYGAAPNDDTDDSAAFQAALDGALAYGGGIVHIPAGDYHVGTCASRRMDSCRLTLRGQGIGVTTIYATGTGGVFRVVSDRRGSQITVRDMTVLADRPGAGTAFDFWSAPGGNVHARALIMEAVDIRSADPSEDYFDIGINAFGVWRPLLQGVNVAGPYGPGVSTNLTDSSPLFAMQKGIVYDNCYGPAMQDCEVYSAHTGISCDNSDPAGAPEGGTYIGCSVESCRIGLHIYDKGHEPGLMIDGCRFRCRDTGILMEHRKLYQITSCQFVGMTGNSAYPYVDLDMDETYWGIISDCVFGTPTHGNRTMIRMRNGCYDTLIVDNRFVEPEGQALDIDGSCFRITTADNAFE</sequence>
<dbReference type="Gene3D" id="2.60.120.200">
    <property type="match status" value="1"/>
</dbReference>
<dbReference type="InterPro" id="IPR011050">
    <property type="entry name" value="Pectin_lyase_fold/virulence"/>
</dbReference>
<dbReference type="SUPFAM" id="SSF51126">
    <property type="entry name" value="Pectin lyase-like"/>
    <property type="match status" value="1"/>
</dbReference>
<name>A0A0G3EG09_9BACT</name>
<dbReference type="SUPFAM" id="SSF49899">
    <property type="entry name" value="Concanavalin A-like lectins/glucanases"/>
    <property type="match status" value="1"/>
</dbReference>
<dbReference type="RefSeq" id="WP_052882610.1">
    <property type="nucleotide sequence ID" value="NZ_CP010904.1"/>
</dbReference>
<dbReference type="InterPro" id="IPR024535">
    <property type="entry name" value="RHGA/B-epi-like_pectate_lyase"/>
</dbReference>
<accession>A0A0G3EG09</accession>
<dbReference type="Proteomes" id="UP000035268">
    <property type="component" value="Chromosome"/>
</dbReference>
<reference evidence="2 3" key="2">
    <citation type="journal article" date="2016" name="ISME J.">
        <title>Characterization of the first cultured representative of Verrucomicrobia subdivision 5 indicates the proposal of a novel phylum.</title>
        <authorList>
            <person name="Spring S."/>
            <person name="Bunk B."/>
            <person name="Sproer C."/>
            <person name="Schumann P."/>
            <person name="Rohde M."/>
            <person name="Tindall B.J."/>
            <person name="Klenk H.P."/>
        </authorList>
    </citation>
    <scope>NUCLEOTIDE SEQUENCE [LARGE SCALE GENOMIC DNA]</scope>
    <source>
        <strain evidence="2 3">L21-Fru-AB</strain>
    </source>
</reference>
<dbReference type="InterPro" id="IPR013320">
    <property type="entry name" value="ConA-like_dom_sf"/>
</dbReference>
<dbReference type="EMBL" id="CP010904">
    <property type="protein sequence ID" value="AKJ65371.1"/>
    <property type="molecule type" value="Genomic_DNA"/>
</dbReference>
<keyword evidence="2" id="KW-0378">Hydrolase</keyword>
<organism evidence="2 3">
    <name type="scientific">Kiritimatiella glycovorans</name>
    <dbReference type="NCBI Taxonomy" id="1307763"/>
    <lineage>
        <taxon>Bacteria</taxon>
        <taxon>Pseudomonadati</taxon>
        <taxon>Kiritimatiellota</taxon>
        <taxon>Kiritimatiellia</taxon>
        <taxon>Kiritimatiellales</taxon>
        <taxon>Kiritimatiellaceae</taxon>
        <taxon>Kiritimatiella</taxon>
    </lineage>
</organism>